<dbReference type="AlphaFoldDB" id="A0AAN8YW05"/>
<dbReference type="PANTHER" id="PTHR23108:SF0">
    <property type="entry name" value="METHYLTRANSFERASE-LIKE PROTEIN 22"/>
    <property type="match status" value="1"/>
</dbReference>
<dbReference type="InterPro" id="IPR029063">
    <property type="entry name" value="SAM-dependent_MTases_sf"/>
</dbReference>
<dbReference type="EMBL" id="JBAMMX010000025">
    <property type="protein sequence ID" value="KAK6914897.1"/>
    <property type="molecule type" value="Genomic_DNA"/>
</dbReference>
<dbReference type="InterPro" id="IPR038899">
    <property type="entry name" value="METTL22"/>
</dbReference>
<proteinExistence type="predicted"/>
<keyword evidence="1" id="KW-1133">Transmembrane helix</keyword>
<evidence type="ECO:0000313" key="2">
    <source>
        <dbReference type="EMBL" id="KAK6914897.1"/>
    </source>
</evidence>
<gene>
    <name evidence="2" type="ORF">RJ641_020014</name>
</gene>
<dbReference type="Proteomes" id="UP001370490">
    <property type="component" value="Unassembled WGS sequence"/>
</dbReference>
<organism evidence="2 3">
    <name type="scientific">Dillenia turbinata</name>
    <dbReference type="NCBI Taxonomy" id="194707"/>
    <lineage>
        <taxon>Eukaryota</taxon>
        <taxon>Viridiplantae</taxon>
        <taxon>Streptophyta</taxon>
        <taxon>Embryophyta</taxon>
        <taxon>Tracheophyta</taxon>
        <taxon>Spermatophyta</taxon>
        <taxon>Magnoliopsida</taxon>
        <taxon>eudicotyledons</taxon>
        <taxon>Gunneridae</taxon>
        <taxon>Pentapetalae</taxon>
        <taxon>Dilleniales</taxon>
        <taxon>Dilleniaceae</taxon>
        <taxon>Dillenia</taxon>
    </lineage>
</organism>
<evidence type="ECO:0000313" key="3">
    <source>
        <dbReference type="Proteomes" id="UP001370490"/>
    </source>
</evidence>
<name>A0AAN8YW05_9MAGN</name>
<dbReference type="GO" id="GO:0008276">
    <property type="term" value="F:protein methyltransferase activity"/>
    <property type="evidence" value="ECO:0007669"/>
    <property type="project" value="InterPro"/>
</dbReference>
<dbReference type="PANTHER" id="PTHR23108">
    <property type="entry name" value="METHYLTRANSFERASE-RELATED"/>
    <property type="match status" value="1"/>
</dbReference>
<keyword evidence="3" id="KW-1185">Reference proteome</keyword>
<evidence type="ECO:0000256" key="1">
    <source>
        <dbReference type="SAM" id="Phobius"/>
    </source>
</evidence>
<dbReference type="GO" id="GO:0005634">
    <property type="term" value="C:nucleus"/>
    <property type="evidence" value="ECO:0007669"/>
    <property type="project" value="TreeGrafter"/>
</dbReference>
<reference evidence="2 3" key="1">
    <citation type="submission" date="2023-12" db="EMBL/GenBank/DDBJ databases">
        <title>A high-quality genome assembly for Dillenia turbinata (Dilleniales).</title>
        <authorList>
            <person name="Chanderbali A."/>
        </authorList>
    </citation>
    <scope>NUCLEOTIDE SEQUENCE [LARGE SCALE GENOMIC DNA]</scope>
    <source>
        <strain evidence="2">LSX21</strain>
        <tissue evidence="2">Leaf</tissue>
    </source>
</reference>
<feature type="non-terminal residue" evidence="2">
    <location>
        <position position="1"/>
    </location>
</feature>
<accession>A0AAN8YW05</accession>
<comment type="caution">
    <text evidence="2">The sequence shown here is derived from an EMBL/GenBank/DDBJ whole genome shotgun (WGS) entry which is preliminary data.</text>
</comment>
<sequence>HGDQILENCATNVCPNSAIFNSQAAVHRPKADSKYGSQKRLKIVGFSVLLSFYLSLSLSLSFHEPFQLEKLPLLSRKSNYLIAMPFRFSWTISEIEEAQRASLLLAADVIYSDDFTDALVSTLEAIMSQGPDNIPQSMREHDRGNDVELWQIRDSISPS</sequence>
<keyword evidence="1" id="KW-0812">Transmembrane</keyword>
<protein>
    <submittedName>
        <fullName evidence="2">Uncharacterized protein</fullName>
    </submittedName>
</protein>
<feature type="transmembrane region" description="Helical" evidence="1">
    <location>
        <begin position="43"/>
        <end position="62"/>
    </location>
</feature>
<keyword evidence="1" id="KW-0472">Membrane</keyword>
<dbReference type="Gene3D" id="3.40.50.150">
    <property type="entry name" value="Vaccinia Virus protein VP39"/>
    <property type="match status" value="1"/>
</dbReference>